<dbReference type="Gene3D" id="1.10.1660.10">
    <property type="match status" value="1"/>
</dbReference>
<dbReference type="OrthoDB" id="710198at2"/>
<dbReference type="RefSeq" id="WP_113948092.1">
    <property type="nucleotide sequence ID" value="NZ_QNQU01000005.1"/>
</dbReference>
<dbReference type="AlphaFoldDB" id="A0A366L4W8"/>
<sequence>MNKIDALLDVLSKIYQILVLVYNSKYHGNLAFEEDPQMNRQEVKDYLGISESTYKRKVKEGALKPLKLPGGDKYYKSQLLSEFKESKRRGRV</sequence>
<protein>
    <submittedName>
        <fullName evidence="1">DNA-binding protein</fullName>
    </submittedName>
</protein>
<dbReference type="GO" id="GO:0003677">
    <property type="term" value="F:DNA binding"/>
    <property type="evidence" value="ECO:0007669"/>
    <property type="project" value="UniProtKB-KW"/>
</dbReference>
<name>A0A366L4W8_9SPHI</name>
<accession>A0A366L4W8</accession>
<proteinExistence type="predicted"/>
<keyword evidence="1" id="KW-0238">DNA-binding</keyword>
<evidence type="ECO:0000313" key="1">
    <source>
        <dbReference type="EMBL" id="RBQ08917.1"/>
    </source>
</evidence>
<gene>
    <name evidence="1" type="ORF">DRW42_06825</name>
</gene>
<dbReference type="EMBL" id="QNQU01000005">
    <property type="protein sequence ID" value="RBQ08917.1"/>
    <property type="molecule type" value="Genomic_DNA"/>
</dbReference>
<evidence type="ECO:0000313" key="2">
    <source>
        <dbReference type="Proteomes" id="UP000252081"/>
    </source>
</evidence>
<organism evidence="1 2">
    <name type="scientific">Pedobacter miscanthi</name>
    <dbReference type="NCBI Taxonomy" id="2259170"/>
    <lineage>
        <taxon>Bacteria</taxon>
        <taxon>Pseudomonadati</taxon>
        <taxon>Bacteroidota</taxon>
        <taxon>Sphingobacteriia</taxon>
        <taxon>Sphingobacteriales</taxon>
        <taxon>Sphingobacteriaceae</taxon>
        <taxon>Pedobacter</taxon>
    </lineage>
</organism>
<dbReference type="Proteomes" id="UP000252081">
    <property type="component" value="Unassembled WGS sequence"/>
</dbReference>
<comment type="caution">
    <text evidence="1">The sequence shown here is derived from an EMBL/GenBank/DDBJ whole genome shotgun (WGS) entry which is preliminary data.</text>
</comment>
<reference evidence="1 2" key="1">
    <citation type="submission" date="2018-07" db="EMBL/GenBank/DDBJ databases">
        <title>A draft genome of a endophytic bacteria, a new species of Pedobacter.</title>
        <authorList>
            <person name="Zhang Z.D."/>
            <person name="Chen Z.J."/>
        </authorList>
    </citation>
    <scope>NUCLEOTIDE SEQUENCE [LARGE SCALE GENOMIC DNA]</scope>
    <source>
        <strain evidence="1 2">RS10</strain>
    </source>
</reference>
<keyword evidence="2" id="KW-1185">Reference proteome</keyword>